<evidence type="ECO:0000313" key="3">
    <source>
        <dbReference type="Proteomes" id="UP001206483"/>
    </source>
</evidence>
<protein>
    <recommendedName>
        <fullName evidence="4">Serine protease</fullName>
    </recommendedName>
</protein>
<keyword evidence="3" id="KW-1185">Reference proteome</keyword>
<feature type="signal peptide" evidence="1">
    <location>
        <begin position="1"/>
        <end position="27"/>
    </location>
</feature>
<evidence type="ECO:0000256" key="1">
    <source>
        <dbReference type="SAM" id="SignalP"/>
    </source>
</evidence>
<proteinExistence type="predicted"/>
<organism evidence="2 3">
    <name type="scientific">Kitasatospora paracochleata</name>
    <dbReference type="NCBI Taxonomy" id="58354"/>
    <lineage>
        <taxon>Bacteria</taxon>
        <taxon>Bacillati</taxon>
        <taxon>Actinomycetota</taxon>
        <taxon>Actinomycetes</taxon>
        <taxon>Kitasatosporales</taxon>
        <taxon>Streptomycetaceae</taxon>
        <taxon>Kitasatospora</taxon>
    </lineage>
</organism>
<dbReference type="RefSeq" id="WP_253803644.1">
    <property type="nucleotide sequence ID" value="NZ_BAAAUB010000017.1"/>
</dbReference>
<evidence type="ECO:0000313" key="2">
    <source>
        <dbReference type="EMBL" id="MCP2313610.1"/>
    </source>
</evidence>
<gene>
    <name evidence="2" type="ORF">FHR36_006809</name>
</gene>
<feature type="chain" id="PRO_5045641748" description="Serine protease" evidence="1">
    <location>
        <begin position="28"/>
        <end position="314"/>
    </location>
</feature>
<accession>A0ABT1J857</accession>
<evidence type="ECO:0008006" key="4">
    <source>
        <dbReference type="Google" id="ProtNLM"/>
    </source>
</evidence>
<comment type="caution">
    <text evidence="2">The sequence shown here is derived from an EMBL/GenBank/DDBJ whole genome shotgun (WGS) entry which is preliminary data.</text>
</comment>
<dbReference type="EMBL" id="JAMZDX010000007">
    <property type="protein sequence ID" value="MCP2313610.1"/>
    <property type="molecule type" value="Genomic_DNA"/>
</dbReference>
<sequence>MRTGTFRTAARVAAALALAVVGTTSLAVDATAGPTSTPAHYGVKPLAKGHSLQPAARSTNTLKVGSSASQGVVSPTPKVYLVFWGSQWSSDPAGVAPDMQKMFQGLYGSKDTWGTILNQYCEGVAKGTTTCGTKGIHINHPTSSPLAGVWFDNAAAAPSSATANQIAAEAGKAAGHFGNTTQAPNLNAQYVVVSPTGTHPDGFPNSGFCAWHDKTATTSYGTIAYTNLPYIPDSGAGACTTFTDGRLLSGIESTETHEYAETVTDFWPSIGWNGGGGEIGDACVDLDAYVALSTGTFDLQGLWSNSANKCVTHG</sequence>
<keyword evidence="1" id="KW-0732">Signal</keyword>
<dbReference type="Proteomes" id="UP001206483">
    <property type="component" value="Unassembled WGS sequence"/>
</dbReference>
<name>A0ABT1J857_9ACTN</name>
<reference evidence="2 3" key="1">
    <citation type="submission" date="2022-06" db="EMBL/GenBank/DDBJ databases">
        <title>Sequencing the genomes of 1000 actinobacteria strains.</title>
        <authorList>
            <person name="Klenk H.-P."/>
        </authorList>
    </citation>
    <scope>NUCLEOTIDE SEQUENCE [LARGE SCALE GENOMIC DNA]</scope>
    <source>
        <strain evidence="2 3">DSM 41656</strain>
    </source>
</reference>